<dbReference type="EMBL" id="CP002581">
    <property type="protein sequence ID" value="AJK50098.1"/>
    <property type="molecule type" value="Genomic_DNA"/>
</dbReference>
<dbReference type="InterPro" id="IPR012171">
    <property type="entry name" value="Fatty_acid_desaturase"/>
</dbReference>
<dbReference type="Pfam" id="PF00487">
    <property type="entry name" value="FA_desaturase"/>
    <property type="match status" value="1"/>
</dbReference>
<dbReference type="AlphaFoldDB" id="A0A0B6S351"/>
<dbReference type="HOGENOM" id="CLU_052920_0_0_4"/>
<dbReference type="GO" id="GO:0008610">
    <property type="term" value="P:lipid biosynthetic process"/>
    <property type="evidence" value="ECO:0007669"/>
    <property type="project" value="UniProtKB-ARBA"/>
</dbReference>
<dbReference type="KEGG" id="bgp:BGL_2c20340"/>
<feature type="transmembrane region" description="Helical" evidence="1">
    <location>
        <begin position="45"/>
        <end position="72"/>
    </location>
</feature>
<dbReference type="GO" id="GO:0016717">
    <property type="term" value="F:oxidoreductase activity, acting on paired donors, with oxidation of a pair of donors resulting in the reduction of molecular oxygen to two molecules of water"/>
    <property type="evidence" value="ECO:0007669"/>
    <property type="project" value="TreeGrafter"/>
</dbReference>
<reference evidence="3 4" key="2">
    <citation type="journal article" date="2016" name="Appl. Microbiol. Biotechnol.">
        <title>Mutations improving production and secretion of extracellular lipase by Burkholderia glumae PG1.</title>
        <authorList>
            <person name="Knapp A."/>
            <person name="Voget S."/>
            <person name="Gao R."/>
            <person name="Zaburannyi N."/>
            <person name="Krysciak D."/>
            <person name="Breuer M."/>
            <person name="Hauer B."/>
            <person name="Streit W.R."/>
            <person name="Muller R."/>
            <person name="Daniel R."/>
            <person name="Jaeger K.E."/>
        </authorList>
    </citation>
    <scope>NUCLEOTIDE SEQUENCE [LARGE SCALE GENOMIC DNA]</scope>
    <source>
        <strain evidence="3 4">PG1</strain>
    </source>
</reference>
<evidence type="ECO:0000256" key="1">
    <source>
        <dbReference type="SAM" id="Phobius"/>
    </source>
</evidence>
<organism evidence="3 4">
    <name type="scientific">Burkholderia plantarii</name>
    <dbReference type="NCBI Taxonomy" id="41899"/>
    <lineage>
        <taxon>Bacteria</taxon>
        <taxon>Pseudomonadati</taxon>
        <taxon>Pseudomonadota</taxon>
        <taxon>Betaproteobacteria</taxon>
        <taxon>Burkholderiales</taxon>
        <taxon>Burkholderiaceae</taxon>
        <taxon>Burkholderia</taxon>
    </lineage>
</organism>
<evidence type="ECO:0000313" key="4">
    <source>
        <dbReference type="Proteomes" id="UP000031838"/>
    </source>
</evidence>
<keyword evidence="4" id="KW-1185">Reference proteome</keyword>
<dbReference type="RefSeq" id="WP_042628412.1">
    <property type="nucleotide sequence ID" value="NZ_CP002581.1"/>
</dbReference>
<name>A0A0B6S351_BURPL</name>
<dbReference type="PANTHER" id="PTHR19353:SF19">
    <property type="entry name" value="DELTA(5) FATTY ACID DESATURASE C-RELATED"/>
    <property type="match status" value="1"/>
</dbReference>
<dbReference type="PANTHER" id="PTHR19353">
    <property type="entry name" value="FATTY ACID DESATURASE 2"/>
    <property type="match status" value="1"/>
</dbReference>
<dbReference type="CDD" id="cd03510">
    <property type="entry name" value="Rhizobitoxine-FADS-like"/>
    <property type="match status" value="1"/>
</dbReference>
<keyword evidence="1" id="KW-0812">Transmembrane</keyword>
<feature type="domain" description="Fatty acid desaturase" evidence="2">
    <location>
        <begin position="59"/>
        <end position="304"/>
    </location>
</feature>
<reference evidence="4" key="1">
    <citation type="submission" date="2011-03" db="EMBL/GenBank/DDBJ databases">
        <authorList>
            <person name="Voget S."/>
            <person name="Streit W.R."/>
            <person name="Jaeger K.E."/>
            <person name="Daniel R."/>
        </authorList>
    </citation>
    <scope>NUCLEOTIDE SEQUENCE [LARGE SCALE GENOMIC DNA]</scope>
    <source>
        <strain evidence="4">PG1</strain>
    </source>
</reference>
<feature type="transmembrane region" description="Helical" evidence="1">
    <location>
        <begin position="152"/>
        <end position="171"/>
    </location>
</feature>
<proteinExistence type="predicted"/>
<feature type="transmembrane region" description="Helical" evidence="1">
    <location>
        <begin position="93"/>
        <end position="109"/>
    </location>
</feature>
<feature type="transmembrane region" description="Helical" evidence="1">
    <location>
        <begin position="192"/>
        <end position="214"/>
    </location>
</feature>
<keyword evidence="1" id="KW-0472">Membrane</keyword>
<dbReference type="Proteomes" id="UP000031838">
    <property type="component" value="Chromosome 2"/>
</dbReference>
<evidence type="ECO:0000259" key="2">
    <source>
        <dbReference type="Pfam" id="PF00487"/>
    </source>
</evidence>
<dbReference type="GO" id="GO:0016020">
    <property type="term" value="C:membrane"/>
    <property type="evidence" value="ECO:0007669"/>
    <property type="project" value="TreeGrafter"/>
</dbReference>
<feature type="transmembrane region" description="Helical" evidence="1">
    <location>
        <begin position="220"/>
        <end position="240"/>
    </location>
</feature>
<accession>A0A0B6S351</accession>
<gene>
    <name evidence="3" type="ORF">BGL_2c20340</name>
</gene>
<keyword evidence="1" id="KW-1133">Transmembrane helix</keyword>
<evidence type="ECO:0000313" key="3">
    <source>
        <dbReference type="EMBL" id="AJK50098.1"/>
    </source>
</evidence>
<protein>
    <submittedName>
        <fullName evidence="3">Fatty acid desaturase type 1</fullName>
    </submittedName>
</protein>
<sequence>MNTSRNWPLRNRRFDTFPFSRDITRELAELRPDNLTGALYVLKDYLVMLACAFATVHLSWWLYPLAVLIIGAHQRGLTTVSHDAAHRILARNTRWNHFLGITFAAYPLFQRHWAYRVSHVHLHHPHLGDPEKDPDLKFFLSSGVYQVREPRAYAAAIVWKAILGGATLRYLKYLWHNRFLIADRDNKEIDRRGAVIDTYGFVAFWVVVIAGFAAAHALHLLLLFWIVPYLTTFQILGWFIEIAEHSPMCETEVDNVHLTRNRKGNLIERLLVGVNLDEYHLEHHLSPGVPFWLLRRAQQIRLRDPDYAKLAASWGGLFVRGPQGQPSVIGQLLERNRRLYEARQAGQSAAAPHAAREPQ</sequence>
<dbReference type="InterPro" id="IPR005804">
    <property type="entry name" value="FA_desaturase_dom"/>
</dbReference>